<feature type="compositionally biased region" description="Polar residues" evidence="1">
    <location>
        <begin position="1"/>
        <end position="17"/>
    </location>
</feature>
<dbReference type="EMBL" id="SRLO01000028">
    <property type="protein sequence ID" value="TNN84275.1"/>
    <property type="molecule type" value="Genomic_DNA"/>
</dbReference>
<keyword evidence="3" id="KW-1185">Reference proteome</keyword>
<evidence type="ECO:0000313" key="3">
    <source>
        <dbReference type="Proteomes" id="UP000314294"/>
    </source>
</evidence>
<name>A0A4Z2J1R1_9TELE</name>
<feature type="region of interest" description="Disordered" evidence="1">
    <location>
        <begin position="1"/>
        <end position="56"/>
    </location>
</feature>
<dbReference type="Proteomes" id="UP000314294">
    <property type="component" value="Unassembled WGS sequence"/>
</dbReference>
<dbReference type="AlphaFoldDB" id="A0A4Z2J1R1"/>
<evidence type="ECO:0000313" key="2">
    <source>
        <dbReference type="EMBL" id="TNN84275.1"/>
    </source>
</evidence>
<reference evidence="2 3" key="1">
    <citation type="submission" date="2019-03" db="EMBL/GenBank/DDBJ databases">
        <title>First draft genome of Liparis tanakae, snailfish: a comprehensive survey of snailfish specific genes.</title>
        <authorList>
            <person name="Kim W."/>
            <person name="Song I."/>
            <person name="Jeong J.-H."/>
            <person name="Kim D."/>
            <person name="Kim S."/>
            <person name="Ryu S."/>
            <person name="Song J.Y."/>
            <person name="Lee S.K."/>
        </authorList>
    </citation>
    <scope>NUCLEOTIDE SEQUENCE [LARGE SCALE GENOMIC DNA]</scope>
    <source>
        <tissue evidence="2">Muscle</tissue>
    </source>
</reference>
<gene>
    <name evidence="2" type="ORF">EYF80_005602</name>
</gene>
<proteinExistence type="predicted"/>
<evidence type="ECO:0000256" key="1">
    <source>
        <dbReference type="SAM" id="MobiDB-lite"/>
    </source>
</evidence>
<sequence>MVLTHVTLSLARTSSSPSHRHRMSCASPASTPKAPEGRPAELGQGESLSKQRFQNDELVDGPCREDLLRTFRQTCPRAKGDLSTVYVSLQLSGN</sequence>
<accession>A0A4Z2J1R1</accession>
<protein>
    <submittedName>
        <fullName evidence="2">Uncharacterized protein</fullName>
    </submittedName>
</protein>
<organism evidence="2 3">
    <name type="scientific">Liparis tanakae</name>
    <name type="common">Tanaka's snailfish</name>
    <dbReference type="NCBI Taxonomy" id="230148"/>
    <lineage>
        <taxon>Eukaryota</taxon>
        <taxon>Metazoa</taxon>
        <taxon>Chordata</taxon>
        <taxon>Craniata</taxon>
        <taxon>Vertebrata</taxon>
        <taxon>Euteleostomi</taxon>
        <taxon>Actinopterygii</taxon>
        <taxon>Neopterygii</taxon>
        <taxon>Teleostei</taxon>
        <taxon>Neoteleostei</taxon>
        <taxon>Acanthomorphata</taxon>
        <taxon>Eupercaria</taxon>
        <taxon>Perciformes</taxon>
        <taxon>Cottioidei</taxon>
        <taxon>Cottales</taxon>
        <taxon>Liparidae</taxon>
        <taxon>Liparis</taxon>
    </lineage>
</organism>
<comment type="caution">
    <text evidence="2">The sequence shown here is derived from an EMBL/GenBank/DDBJ whole genome shotgun (WGS) entry which is preliminary data.</text>
</comment>